<keyword evidence="1" id="KW-0812">Transmembrane</keyword>
<keyword evidence="3" id="KW-1185">Reference proteome</keyword>
<accession>G4M7L5</accession>
<gene>
    <name evidence="2" type="ORF">BKIR_c166_0865</name>
</gene>
<evidence type="ECO:0000313" key="3">
    <source>
        <dbReference type="Proteomes" id="UP000003511"/>
    </source>
</evidence>
<reference evidence="2 3" key="1">
    <citation type="submission" date="2011-09" db="EMBL/GenBank/DDBJ databases">
        <authorList>
            <person name="Carlier A."/>
        </authorList>
    </citation>
    <scope>NUCLEOTIDE SEQUENCE [LARGE SCALE GENOMIC DNA]</scope>
    <source>
        <strain evidence="2 3">UZHbot1</strain>
    </source>
</reference>
<reference evidence="2 3" key="2">
    <citation type="submission" date="2011-10" db="EMBL/GenBank/DDBJ databases">
        <title>Draft genome sequence of Candidatus Burkholderia kirkii.</title>
        <authorList>
            <person name="Carlier A.L."/>
            <person name="Eberl L."/>
        </authorList>
    </citation>
    <scope>NUCLEOTIDE SEQUENCE [LARGE SCALE GENOMIC DNA]</scope>
    <source>
        <strain evidence="2 3">UZHbot1</strain>
    </source>
</reference>
<evidence type="ECO:0000256" key="1">
    <source>
        <dbReference type="SAM" id="Phobius"/>
    </source>
</evidence>
<dbReference type="EMBL" id="CAFE01000080">
    <property type="protein sequence ID" value="CCD37143.1"/>
    <property type="molecule type" value="Genomic_DNA"/>
</dbReference>
<feature type="transmembrane region" description="Helical" evidence="1">
    <location>
        <begin position="53"/>
        <end position="74"/>
    </location>
</feature>
<feature type="transmembrane region" description="Helical" evidence="1">
    <location>
        <begin position="86"/>
        <end position="108"/>
    </location>
</feature>
<protein>
    <recommendedName>
        <fullName evidence="4">GlsB/YeaQ/YmgE family stress response membrane protein</fullName>
    </recommendedName>
</protein>
<name>G4M7L5_9BURK</name>
<keyword evidence="1" id="KW-1133">Transmembrane helix</keyword>
<dbReference type="BioCyc" id="CBUR1055526:G10QW-1983-MONOMER"/>
<keyword evidence="1" id="KW-0472">Membrane</keyword>
<evidence type="ECO:0000313" key="2">
    <source>
        <dbReference type="EMBL" id="CCD37143.1"/>
    </source>
</evidence>
<sequence>MGVCAQAGIAQPCHRRIRPLNSAFHRSKSRFTHARHPKRSDSQTVDFDGAPPLMGWIGLIFLGAVIGAASWWLHPLRRAGRVGRSPAGHIWTAIAAGILATVVARMLGNIADVYHDGDTLEWLACSVFALLVVTTTVGLAARR</sequence>
<comment type="caution">
    <text evidence="2">The sequence shown here is derived from an EMBL/GenBank/DDBJ whole genome shotgun (WGS) entry which is preliminary data.</text>
</comment>
<dbReference type="HOGENOM" id="CLU_1802543_0_0_4"/>
<evidence type="ECO:0008006" key="4">
    <source>
        <dbReference type="Google" id="ProtNLM"/>
    </source>
</evidence>
<dbReference type="Proteomes" id="UP000003511">
    <property type="component" value="Unassembled WGS sequence"/>
</dbReference>
<proteinExistence type="predicted"/>
<feature type="transmembrane region" description="Helical" evidence="1">
    <location>
        <begin position="120"/>
        <end position="141"/>
    </location>
</feature>
<organism evidence="2 3">
    <name type="scientific">Candidatus Paraburkholderia kirkii UZHbot1</name>
    <dbReference type="NCBI Taxonomy" id="1055526"/>
    <lineage>
        <taxon>Bacteria</taxon>
        <taxon>Pseudomonadati</taxon>
        <taxon>Pseudomonadota</taxon>
        <taxon>Betaproteobacteria</taxon>
        <taxon>Burkholderiales</taxon>
        <taxon>Burkholderiaceae</taxon>
        <taxon>Paraburkholderia</taxon>
    </lineage>
</organism>
<dbReference type="AlphaFoldDB" id="G4M7L5"/>